<accession>A0ABV6XJN3</accession>
<gene>
    <name evidence="2" type="ORF">ABUW04_09350</name>
</gene>
<reference evidence="2 3" key="1">
    <citation type="submission" date="2024-06" db="EMBL/GenBank/DDBJ databases">
        <authorList>
            <person name="Lee S.D."/>
        </authorList>
    </citation>
    <scope>NUCLEOTIDE SEQUENCE [LARGE SCALE GENOMIC DNA]</scope>
    <source>
        <strain evidence="2 3">N1-10</strain>
    </source>
</reference>
<sequence>MDTAVAVAVYGGFPGGLALFAALYGSAHTVLNDKGIRSVFIRRRRIAWSQVERISVRSTANYGGKLRRVQIFRKGGRRCFTMWTPQDLVGNNPEFDAQAEQIKWYWTMAQGQAPSAFLPGSQQ</sequence>
<name>A0ABV6XJN3_9ACTN</name>
<organism evidence="2 3">
    <name type="scientific">Streptacidiphilus jeojiensis</name>
    <dbReference type="NCBI Taxonomy" id="3229225"/>
    <lineage>
        <taxon>Bacteria</taxon>
        <taxon>Bacillati</taxon>
        <taxon>Actinomycetota</taxon>
        <taxon>Actinomycetes</taxon>
        <taxon>Kitasatosporales</taxon>
        <taxon>Streptomycetaceae</taxon>
        <taxon>Streptacidiphilus</taxon>
    </lineage>
</organism>
<keyword evidence="1" id="KW-1133">Transmembrane helix</keyword>
<protein>
    <recommendedName>
        <fullName evidence="4">PH domain-containing protein</fullName>
    </recommendedName>
</protein>
<dbReference type="EMBL" id="JBEUKS010000003">
    <property type="protein sequence ID" value="MFC1438459.1"/>
    <property type="molecule type" value="Genomic_DNA"/>
</dbReference>
<dbReference type="RefSeq" id="WP_380563990.1">
    <property type="nucleotide sequence ID" value="NZ_JBEUKS010000003.1"/>
</dbReference>
<comment type="caution">
    <text evidence="2">The sequence shown here is derived from an EMBL/GenBank/DDBJ whole genome shotgun (WGS) entry which is preliminary data.</text>
</comment>
<evidence type="ECO:0008006" key="4">
    <source>
        <dbReference type="Google" id="ProtNLM"/>
    </source>
</evidence>
<evidence type="ECO:0000313" key="2">
    <source>
        <dbReference type="EMBL" id="MFC1438459.1"/>
    </source>
</evidence>
<keyword evidence="1" id="KW-0812">Transmembrane</keyword>
<keyword evidence="3" id="KW-1185">Reference proteome</keyword>
<feature type="transmembrane region" description="Helical" evidence="1">
    <location>
        <begin position="6"/>
        <end position="27"/>
    </location>
</feature>
<dbReference type="Proteomes" id="UP001592581">
    <property type="component" value="Unassembled WGS sequence"/>
</dbReference>
<evidence type="ECO:0000313" key="3">
    <source>
        <dbReference type="Proteomes" id="UP001592581"/>
    </source>
</evidence>
<proteinExistence type="predicted"/>
<evidence type="ECO:0000256" key="1">
    <source>
        <dbReference type="SAM" id="Phobius"/>
    </source>
</evidence>
<keyword evidence="1" id="KW-0472">Membrane</keyword>